<protein>
    <recommendedName>
        <fullName evidence="7">Extracellular metalloproteinase</fullName>
        <ecNumber evidence="7">3.4.24.-</ecNumber>
    </recommendedName>
    <alternativeName>
        <fullName evidence="7">Fungalysin</fullName>
    </alternativeName>
</protein>
<keyword evidence="4 7" id="KW-0378">Hydrolase</keyword>
<keyword evidence="2 7" id="KW-0645">Protease</keyword>
<keyword evidence="5 7" id="KW-0862">Zinc</keyword>
<dbReference type="AlphaFoldDB" id="A0A0L0TE46"/>
<dbReference type="Pfam" id="PF02128">
    <property type="entry name" value="Peptidase_M36"/>
    <property type="match status" value="1"/>
</dbReference>
<evidence type="ECO:0000256" key="6">
    <source>
        <dbReference type="ARBA" id="ARBA00023049"/>
    </source>
</evidence>
<evidence type="ECO:0000256" key="7">
    <source>
        <dbReference type="RuleBase" id="RU364017"/>
    </source>
</evidence>
<comment type="similarity">
    <text evidence="7">Belongs to the peptidase M36 family.</text>
</comment>
<evidence type="ECO:0000256" key="5">
    <source>
        <dbReference type="ARBA" id="ARBA00022833"/>
    </source>
</evidence>
<dbReference type="GO" id="GO:0006508">
    <property type="term" value="P:proteolysis"/>
    <property type="evidence" value="ECO:0007669"/>
    <property type="project" value="UniProtKB-KW"/>
</dbReference>
<dbReference type="InterPro" id="IPR050371">
    <property type="entry name" value="Fungal_virulence_M36"/>
</dbReference>
<keyword evidence="3 7" id="KW-0479">Metal-binding</keyword>
<dbReference type="OrthoDB" id="3227768at2759"/>
<dbReference type="GO" id="GO:0004222">
    <property type="term" value="F:metalloendopeptidase activity"/>
    <property type="evidence" value="ECO:0007669"/>
    <property type="project" value="InterPro"/>
</dbReference>
<reference evidence="8 9" key="1">
    <citation type="submission" date="2009-11" db="EMBL/GenBank/DDBJ databases">
        <title>Annotation of Allomyces macrogynus ATCC 38327.</title>
        <authorList>
            <consortium name="The Broad Institute Genome Sequencing Platform"/>
            <person name="Russ C."/>
            <person name="Cuomo C."/>
            <person name="Burger G."/>
            <person name="Gray M.W."/>
            <person name="Holland P.W.H."/>
            <person name="King N."/>
            <person name="Lang F.B.F."/>
            <person name="Roger A.J."/>
            <person name="Ruiz-Trillo I."/>
            <person name="Young S.K."/>
            <person name="Zeng Q."/>
            <person name="Gargeya S."/>
            <person name="Fitzgerald M."/>
            <person name="Haas B."/>
            <person name="Abouelleil A."/>
            <person name="Alvarado L."/>
            <person name="Arachchi H.M."/>
            <person name="Berlin A."/>
            <person name="Chapman S.B."/>
            <person name="Gearin G."/>
            <person name="Goldberg J."/>
            <person name="Griggs A."/>
            <person name="Gujja S."/>
            <person name="Hansen M."/>
            <person name="Heiman D."/>
            <person name="Howarth C."/>
            <person name="Larimer J."/>
            <person name="Lui A."/>
            <person name="MacDonald P.J.P."/>
            <person name="McCowen C."/>
            <person name="Montmayeur A."/>
            <person name="Murphy C."/>
            <person name="Neiman D."/>
            <person name="Pearson M."/>
            <person name="Priest M."/>
            <person name="Roberts A."/>
            <person name="Saif S."/>
            <person name="Shea T."/>
            <person name="Sisk P."/>
            <person name="Stolte C."/>
            <person name="Sykes S."/>
            <person name="Wortman J."/>
            <person name="Nusbaum C."/>
            <person name="Birren B."/>
        </authorList>
    </citation>
    <scope>NUCLEOTIDE SEQUENCE [LARGE SCALE GENOMIC DNA]</scope>
    <source>
        <strain evidence="8 9">ATCC 38327</strain>
    </source>
</reference>
<comment type="cofactor">
    <cofactor evidence="1 7">
        <name>Zn(2+)</name>
        <dbReference type="ChEBI" id="CHEBI:29105"/>
    </cofactor>
</comment>
<keyword evidence="9" id="KW-1185">Reference proteome</keyword>
<dbReference type="Proteomes" id="UP000054350">
    <property type="component" value="Unassembled WGS sequence"/>
</dbReference>
<evidence type="ECO:0000256" key="1">
    <source>
        <dbReference type="ARBA" id="ARBA00001947"/>
    </source>
</evidence>
<organism evidence="8 9">
    <name type="scientific">Allomyces macrogynus (strain ATCC 38327)</name>
    <name type="common">Allomyces javanicus var. macrogynus</name>
    <dbReference type="NCBI Taxonomy" id="578462"/>
    <lineage>
        <taxon>Eukaryota</taxon>
        <taxon>Fungi</taxon>
        <taxon>Fungi incertae sedis</taxon>
        <taxon>Blastocladiomycota</taxon>
        <taxon>Blastocladiomycetes</taxon>
        <taxon>Blastocladiales</taxon>
        <taxon>Blastocladiaceae</taxon>
        <taxon>Allomyces</taxon>
    </lineage>
</organism>
<evidence type="ECO:0000256" key="4">
    <source>
        <dbReference type="ARBA" id="ARBA00022801"/>
    </source>
</evidence>
<evidence type="ECO:0000256" key="3">
    <source>
        <dbReference type="ARBA" id="ARBA00022723"/>
    </source>
</evidence>
<dbReference type="GO" id="GO:0008270">
    <property type="term" value="F:zinc ion binding"/>
    <property type="evidence" value="ECO:0007669"/>
    <property type="project" value="InterPro"/>
</dbReference>
<comment type="subcellular location">
    <subcellularLocation>
        <location evidence="7">Secreted</location>
    </subcellularLocation>
</comment>
<evidence type="ECO:0000256" key="2">
    <source>
        <dbReference type="ARBA" id="ARBA00022670"/>
    </source>
</evidence>
<accession>A0A0L0TE46</accession>
<dbReference type="Gene3D" id="3.10.170.10">
    <property type="match status" value="1"/>
</dbReference>
<evidence type="ECO:0000313" key="8">
    <source>
        <dbReference type="EMBL" id="KNE72859.1"/>
    </source>
</evidence>
<dbReference type="VEuPathDB" id="FungiDB:AMAG_16963"/>
<proteinExistence type="inferred from homology"/>
<keyword evidence="6 7" id="KW-0482">Metalloprotease</keyword>
<evidence type="ECO:0000313" key="9">
    <source>
        <dbReference type="Proteomes" id="UP000054350"/>
    </source>
</evidence>
<dbReference type="EMBL" id="GG745384">
    <property type="protein sequence ID" value="KNE72859.1"/>
    <property type="molecule type" value="Genomic_DNA"/>
</dbReference>
<dbReference type="InterPro" id="IPR001842">
    <property type="entry name" value="Peptidase_M36"/>
</dbReference>
<keyword evidence="7" id="KW-0964">Secreted</keyword>
<dbReference type="GO" id="GO:0005615">
    <property type="term" value="C:extracellular space"/>
    <property type="evidence" value="ECO:0007669"/>
    <property type="project" value="InterPro"/>
</dbReference>
<name>A0A0L0TE46_ALLM3</name>
<gene>
    <name evidence="8" type="ORF">AMAG_16963</name>
</gene>
<sequence>MASDDSVIVHDTRRSVTSGIKFDNTQPTNPPLLQITPEIAKQPVPVRRAYVQNGSNLKLVYSYQLKQTAHWYHGHVNAVTGEVEAVNDWTANAIYPVIPVGVASTDAGLIMNVNSADVVLAKASPQGWHKAGVSFTDTRGNNVYAIPNTADPAKNVRPDGGATLDFTPFAPDFTKSADRYTAGGTVQLFYALNHGARPVIPVRV</sequence>
<dbReference type="PANTHER" id="PTHR33478">
    <property type="entry name" value="EXTRACELLULAR METALLOPROTEINASE MEP"/>
    <property type="match status" value="1"/>
</dbReference>
<keyword evidence="7" id="KW-0865">Zymogen</keyword>
<dbReference type="EC" id="3.4.24.-" evidence="7"/>
<reference evidence="9" key="2">
    <citation type="submission" date="2009-11" db="EMBL/GenBank/DDBJ databases">
        <title>The Genome Sequence of Allomyces macrogynus strain ATCC 38327.</title>
        <authorList>
            <consortium name="The Broad Institute Genome Sequencing Platform"/>
            <person name="Russ C."/>
            <person name="Cuomo C."/>
            <person name="Shea T."/>
            <person name="Young S.K."/>
            <person name="Zeng Q."/>
            <person name="Koehrsen M."/>
            <person name="Haas B."/>
            <person name="Borodovsky M."/>
            <person name="Guigo R."/>
            <person name="Alvarado L."/>
            <person name="Berlin A."/>
            <person name="Borenstein D."/>
            <person name="Chen Z."/>
            <person name="Engels R."/>
            <person name="Freedman E."/>
            <person name="Gellesch M."/>
            <person name="Goldberg J."/>
            <person name="Griggs A."/>
            <person name="Gujja S."/>
            <person name="Heiman D."/>
            <person name="Hepburn T."/>
            <person name="Howarth C."/>
            <person name="Jen D."/>
            <person name="Larson L."/>
            <person name="Lewis B."/>
            <person name="Mehta T."/>
            <person name="Park D."/>
            <person name="Pearson M."/>
            <person name="Roberts A."/>
            <person name="Saif S."/>
            <person name="Shenoy N."/>
            <person name="Sisk P."/>
            <person name="Stolte C."/>
            <person name="Sykes S."/>
            <person name="Walk T."/>
            <person name="White J."/>
            <person name="Yandava C."/>
            <person name="Burger G."/>
            <person name="Gray M.W."/>
            <person name="Holland P.W.H."/>
            <person name="King N."/>
            <person name="Lang F.B.F."/>
            <person name="Roger A.J."/>
            <person name="Ruiz-Trillo I."/>
            <person name="Lander E."/>
            <person name="Nusbaum C."/>
        </authorList>
    </citation>
    <scope>NUCLEOTIDE SEQUENCE [LARGE SCALE GENOMIC DNA]</scope>
    <source>
        <strain evidence="9">ATCC 38327</strain>
    </source>
</reference>
<dbReference type="PANTHER" id="PTHR33478:SF1">
    <property type="entry name" value="EXTRACELLULAR METALLOPROTEINASE MEP"/>
    <property type="match status" value="1"/>
</dbReference>